<dbReference type="Proteomes" id="UP000278733">
    <property type="component" value="Chromosome"/>
</dbReference>
<organism evidence="2 3">
    <name type="scientific">Rodentibacter pneumotropicus</name>
    <dbReference type="NCBI Taxonomy" id="758"/>
    <lineage>
        <taxon>Bacteria</taxon>
        <taxon>Pseudomonadati</taxon>
        <taxon>Pseudomonadota</taxon>
        <taxon>Gammaproteobacteria</taxon>
        <taxon>Pasteurellales</taxon>
        <taxon>Pasteurellaceae</taxon>
        <taxon>Rodentibacter</taxon>
    </lineage>
</organism>
<keyword evidence="1" id="KW-0472">Membrane</keyword>
<gene>
    <name evidence="2" type="ORF">NCTC8284_02594</name>
</gene>
<reference evidence="2 3" key="1">
    <citation type="submission" date="2018-12" db="EMBL/GenBank/DDBJ databases">
        <authorList>
            <consortium name="Pathogen Informatics"/>
        </authorList>
    </citation>
    <scope>NUCLEOTIDE SEQUENCE [LARGE SCALE GENOMIC DNA]</scope>
    <source>
        <strain evidence="2 3">NCTC8284</strain>
    </source>
</reference>
<dbReference type="AlphaFoldDB" id="A0A3S4VEZ4"/>
<evidence type="ECO:0000313" key="3">
    <source>
        <dbReference type="Proteomes" id="UP000278733"/>
    </source>
</evidence>
<evidence type="ECO:0000313" key="2">
    <source>
        <dbReference type="EMBL" id="VEH67408.1"/>
    </source>
</evidence>
<proteinExistence type="predicted"/>
<feature type="transmembrane region" description="Helical" evidence="1">
    <location>
        <begin position="39"/>
        <end position="63"/>
    </location>
</feature>
<sequence>MKIHTLFQPHFRLIYLFIWGFIISGLQNINWLITLNISVMFTFILFISMGKQDFFFISNVGFVY</sequence>
<protein>
    <submittedName>
        <fullName evidence="2">Uncharacterized protein</fullName>
    </submittedName>
</protein>
<keyword evidence="1" id="KW-0812">Transmembrane</keyword>
<dbReference type="EMBL" id="LR134405">
    <property type="protein sequence ID" value="VEH67408.1"/>
    <property type="molecule type" value="Genomic_DNA"/>
</dbReference>
<feature type="transmembrane region" description="Helical" evidence="1">
    <location>
        <begin position="12"/>
        <end position="33"/>
    </location>
</feature>
<name>A0A3S4VEZ4_9PAST</name>
<keyword evidence="1" id="KW-1133">Transmembrane helix</keyword>
<dbReference type="KEGG" id="rpne:NCTC8284_02594"/>
<evidence type="ECO:0000256" key="1">
    <source>
        <dbReference type="SAM" id="Phobius"/>
    </source>
</evidence>
<accession>A0A3S4VEZ4</accession>